<keyword evidence="2" id="KW-0812">Transmembrane</keyword>
<feature type="transmembrane region" description="Helical" evidence="2">
    <location>
        <begin position="132"/>
        <end position="155"/>
    </location>
</feature>
<gene>
    <name evidence="3" type="ORF">AUR64_16410</name>
</gene>
<keyword evidence="2" id="KW-1133">Transmembrane helix</keyword>
<reference evidence="3 4" key="1">
    <citation type="submission" date="2015-12" db="EMBL/GenBank/DDBJ databases">
        <title>Haloprofundus marisrubri gen. nov., sp. nov., an extremely halophilic archaeon isolated from the Discovery deep brine-seawater interface in the Red Sea.</title>
        <authorList>
            <person name="Zhang G."/>
            <person name="Stingl U."/>
            <person name="Rashid M."/>
        </authorList>
    </citation>
    <scope>NUCLEOTIDE SEQUENCE [LARGE SCALE GENOMIC DNA]</scope>
    <source>
        <strain evidence="3 4">SB9</strain>
    </source>
</reference>
<organism evidence="3 4">
    <name type="scientific">Haloprofundus marisrubri</name>
    <dbReference type="NCBI Taxonomy" id="1514971"/>
    <lineage>
        <taxon>Archaea</taxon>
        <taxon>Methanobacteriati</taxon>
        <taxon>Methanobacteriota</taxon>
        <taxon>Stenosarchaea group</taxon>
        <taxon>Halobacteria</taxon>
        <taxon>Halobacteriales</taxon>
        <taxon>Haloferacaceae</taxon>
        <taxon>Haloprofundus</taxon>
    </lineage>
</organism>
<protein>
    <recommendedName>
        <fullName evidence="5">Glycerophosphoryl diester phosphodiesterase membrane domain-containing protein</fullName>
    </recommendedName>
</protein>
<feature type="transmembrane region" description="Helical" evidence="2">
    <location>
        <begin position="88"/>
        <end position="111"/>
    </location>
</feature>
<accession>A0A0W1R873</accession>
<dbReference type="AlphaFoldDB" id="A0A0W1R873"/>
<keyword evidence="4" id="KW-1185">Reference proteome</keyword>
<evidence type="ECO:0008006" key="5">
    <source>
        <dbReference type="Google" id="ProtNLM"/>
    </source>
</evidence>
<evidence type="ECO:0000313" key="4">
    <source>
        <dbReference type="Proteomes" id="UP000054387"/>
    </source>
</evidence>
<name>A0A0W1R873_9EURY</name>
<keyword evidence="2" id="KW-0472">Membrane</keyword>
<evidence type="ECO:0000313" key="3">
    <source>
        <dbReference type="EMBL" id="KTG09362.1"/>
    </source>
</evidence>
<feature type="transmembrane region" description="Helical" evidence="2">
    <location>
        <begin position="49"/>
        <end position="68"/>
    </location>
</feature>
<dbReference type="RefSeq" id="WP_058582514.1">
    <property type="nucleotide sequence ID" value="NZ_LOPU01000029.1"/>
</dbReference>
<sequence length="290" mass="30421">MASFTTRLADGWEKAGWMTTLALVPAVVTVTSLQNIVNTLSASRTGGGVAFLIPTGIVNLWSFVSVPSPQQGEMTLDIGGIPVGSFEAAATALGLVFVTTVVRATLAAGYFGSIREGFTSEKYDFQRNVRRYAVRMLGYELLPLVALLPAILFALEGGAVGFALFVPVFLSSLVAGYLLAATPYLVVLRDLSLVEALVESVRVTTTVGFFRFVLALFVAALPLSFALSTVVRQLGVVGILCGALMLAPVGLACNAATMRLVADVDPQSPSLGTWDDAPRQGEGSGPAPMQ</sequence>
<dbReference type="Proteomes" id="UP000054387">
    <property type="component" value="Unassembled WGS sequence"/>
</dbReference>
<dbReference type="EMBL" id="LOPU01000029">
    <property type="protein sequence ID" value="KTG09362.1"/>
    <property type="molecule type" value="Genomic_DNA"/>
</dbReference>
<feature type="transmembrane region" description="Helical" evidence="2">
    <location>
        <begin position="234"/>
        <end position="253"/>
    </location>
</feature>
<feature type="region of interest" description="Disordered" evidence="1">
    <location>
        <begin position="269"/>
        <end position="290"/>
    </location>
</feature>
<comment type="caution">
    <text evidence="3">The sequence shown here is derived from an EMBL/GenBank/DDBJ whole genome shotgun (WGS) entry which is preliminary data.</text>
</comment>
<feature type="transmembrane region" description="Helical" evidence="2">
    <location>
        <begin position="15"/>
        <end position="37"/>
    </location>
</feature>
<dbReference type="OrthoDB" id="100715at2157"/>
<proteinExistence type="predicted"/>
<feature type="transmembrane region" description="Helical" evidence="2">
    <location>
        <begin position="208"/>
        <end position="228"/>
    </location>
</feature>
<evidence type="ECO:0000256" key="2">
    <source>
        <dbReference type="SAM" id="Phobius"/>
    </source>
</evidence>
<evidence type="ECO:0000256" key="1">
    <source>
        <dbReference type="SAM" id="MobiDB-lite"/>
    </source>
</evidence>
<feature type="transmembrane region" description="Helical" evidence="2">
    <location>
        <begin position="161"/>
        <end position="187"/>
    </location>
</feature>